<name>A0A7Y4KXK4_9ACTN</name>
<dbReference type="Gene3D" id="3.20.20.80">
    <property type="entry name" value="Glycosidases"/>
    <property type="match status" value="1"/>
</dbReference>
<dbReference type="Pfam" id="PF14307">
    <property type="entry name" value="Glyco_tran_WbsX"/>
    <property type="match status" value="1"/>
</dbReference>
<reference evidence="1 4" key="2">
    <citation type="submission" date="2020-08" db="EMBL/GenBank/DDBJ databases">
        <title>Sequencing the genomes of 1000 actinobacteria strains.</title>
        <authorList>
            <person name="Klenk H.-P."/>
        </authorList>
    </citation>
    <scope>NUCLEOTIDE SEQUENCE [LARGE SCALE GENOMIC DNA]</scope>
    <source>
        <strain evidence="1 4">DSM 15626</strain>
    </source>
</reference>
<comment type="caution">
    <text evidence="2">The sequence shown here is derived from an EMBL/GenBank/DDBJ whole genome shotgun (WGS) entry which is preliminary data.</text>
</comment>
<evidence type="ECO:0000313" key="4">
    <source>
        <dbReference type="Proteomes" id="UP000553957"/>
    </source>
</evidence>
<evidence type="ECO:0000313" key="2">
    <source>
        <dbReference type="EMBL" id="NOL40515.1"/>
    </source>
</evidence>
<dbReference type="Proteomes" id="UP000553957">
    <property type="component" value="Unassembled WGS sequence"/>
</dbReference>
<dbReference type="RefSeq" id="WP_171673012.1">
    <property type="nucleotide sequence ID" value="NZ_BAAAGT010000002.1"/>
</dbReference>
<dbReference type="PANTHER" id="PTHR41244:SF1">
    <property type="entry name" value="GLYCOSYLTRANSFERASE"/>
    <property type="match status" value="1"/>
</dbReference>
<proteinExistence type="predicted"/>
<evidence type="ECO:0000313" key="1">
    <source>
        <dbReference type="EMBL" id="MBB6569653.1"/>
    </source>
</evidence>
<dbReference type="PANTHER" id="PTHR41244">
    <property type="entry name" value="RHAMNAN SYNTHESIS F"/>
    <property type="match status" value="1"/>
</dbReference>
<evidence type="ECO:0000313" key="3">
    <source>
        <dbReference type="Proteomes" id="UP000534306"/>
    </source>
</evidence>
<dbReference type="GO" id="GO:0016787">
    <property type="term" value="F:hydrolase activity"/>
    <property type="evidence" value="ECO:0007669"/>
    <property type="project" value="UniProtKB-KW"/>
</dbReference>
<keyword evidence="2" id="KW-0378">Hydrolase</keyword>
<keyword evidence="3" id="KW-1185">Reference proteome</keyword>
<dbReference type="CDD" id="cd11579">
    <property type="entry name" value="Glyco_tran_WbsX"/>
    <property type="match status" value="1"/>
</dbReference>
<gene>
    <name evidence="1" type="ORF">HNR71_005290</name>
    <name evidence="2" type="ORF">HPO96_09685</name>
</gene>
<organism evidence="2 3">
    <name type="scientific">Kribbella sandramycini</name>
    <dbReference type="NCBI Taxonomy" id="60450"/>
    <lineage>
        <taxon>Bacteria</taxon>
        <taxon>Bacillati</taxon>
        <taxon>Actinomycetota</taxon>
        <taxon>Actinomycetes</taxon>
        <taxon>Propionibacteriales</taxon>
        <taxon>Kribbellaceae</taxon>
        <taxon>Kribbella</taxon>
    </lineage>
</organism>
<dbReference type="Proteomes" id="UP000534306">
    <property type="component" value="Unassembled WGS sequence"/>
</dbReference>
<sequence>MRNHEITIAAYYFPNFHVDPRNEGWHGRGWTEWELVRRGEPRFEGHVQPRVPLDGYLDEADPEVMGGKLALAAEYGVDAFLFDWYWYDGRPYLQRPLEAAFLPNAATSDVKFALMWANHHWSNLHPWKAATPVTQLASGFVDRAQFEAATGYIVDTYFGHSAYLRIDGRPYLSIYELDTLVEGLGGVAEARDALDGLRVRAAAAGFPEIHLNAIARDQQVIPDDGVPLDGPALVNQLGFDSVTSYIWVHHHAMPTLQTPYAEIAAQAAAGWQSLTTQYDKPYYPNVTVGWDPSPRTVQSDRYNPELGYPHTNTISAPTPEHFGRALEQVRAFADAGKLPLVTINAWNEWTEGSYLEPDTRYRYGHLEQIRRVFGRTS</sequence>
<dbReference type="EMBL" id="JACHKF010000001">
    <property type="protein sequence ID" value="MBB6569653.1"/>
    <property type="molecule type" value="Genomic_DNA"/>
</dbReference>
<protein>
    <submittedName>
        <fullName evidence="2">Glycoside hydrolase family 99-like domain-containing protein</fullName>
    </submittedName>
</protein>
<reference evidence="2 3" key="1">
    <citation type="submission" date="2020-05" db="EMBL/GenBank/DDBJ databases">
        <title>Genome sequence of Kribbella sandramycini ATCC 39419.</title>
        <authorList>
            <person name="Maclea K.S."/>
            <person name="Fair J.L."/>
        </authorList>
    </citation>
    <scope>NUCLEOTIDE SEQUENCE [LARGE SCALE GENOMIC DNA]</scope>
    <source>
        <strain evidence="2 3">ATCC 39419</strain>
    </source>
</reference>
<dbReference type="AlphaFoldDB" id="A0A7Y4KXK4"/>
<accession>A0A7Y4KXK4</accession>
<dbReference type="EMBL" id="JABJRC010000002">
    <property type="protein sequence ID" value="NOL40515.1"/>
    <property type="molecule type" value="Genomic_DNA"/>
</dbReference>
<dbReference type="InterPro" id="IPR032719">
    <property type="entry name" value="WbsX"/>
</dbReference>